<organism evidence="3 4">
    <name type="scientific">Cerasibacillus terrae</name>
    <dbReference type="NCBI Taxonomy" id="2498845"/>
    <lineage>
        <taxon>Bacteria</taxon>
        <taxon>Bacillati</taxon>
        <taxon>Bacillota</taxon>
        <taxon>Bacilli</taxon>
        <taxon>Bacillales</taxon>
        <taxon>Bacillaceae</taxon>
        <taxon>Cerasibacillus</taxon>
    </lineage>
</organism>
<protein>
    <recommendedName>
        <fullName evidence="2">Cell wall elongation regulator TseB-like domain-containing protein</fullName>
    </recommendedName>
</protein>
<keyword evidence="1" id="KW-1133">Transmembrane helix</keyword>
<dbReference type="InterPro" id="IPR041401">
    <property type="entry name" value="TseB-like_dom"/>
</dbReference>
<reference evidence="3 4" key="1">
    <citation type="submission" date="2019-06" db="EMBL/GenBank/DDBJ databases">
        <title>Cerasibacillus sp. nov., isolated from maize field.</title>
        <authorList>
            <person name="Lin S.-Y."/>
            <person name="Tsai C.-F."/>
            <person name="Young C.-C."/>
        </authorList>
    </citation>
    <scope>NUCLEOTIDE SEQUENCE [LARGE SCALE GENOMIC DNA]</scope>
    <source>
        <strain evidence="3 4">CC-CFT480</strain>
    </source>
</reference>
<evidence type="ECO:0000313" key="3">
    <source>
        <dbReference type="EMBL" id="TXL67838.1"/>
    </source>
</evidence>
<evidence type="ECO:0000259" key="2">
    <source>
        <dbReference type="Pfam" id="PF17881"/>
    </source>
</evidence>
<evidence type="ECO:0000256" key="1">
    <source>
        <dbReference type="SAM" id="Phobius"/>
    </source>
</evidence>
<sequence>MKNEYKQIIPNWLKWSILIFCLFLIGMIIYGFTLYFNVLHNKEGQFDQSEKIILNETNLVSVENVSRFHGEQLFHVLTGKDKTGDIFYAFLPKVKSDKKQEITMINHANILSKQMIKKNGRIHANLVNI</sequence>
<dbReference type="Proteomes" id="UP000321574">
    <property type="component" value="Unassembled WGS sequence"/>
</dbReference>
<evidence type="ECO:0000313" key="4">
    <source>
        <dbReference type="Proteomes" id="UP000321574"/>
    </source>
</evidence>
<keyword evidence="1" id="KW-0812">Transmembrane</keyword>
<accession>A0A5C8P2Z7</accession>
<dbReference type="AlphaFoldDB" id="A0A5C8P2Z7"/>
<comment type="caution">
    <text evidence="3">The sequence shown here is derived from an EMBL/GenBank/DDBJ whole genome shotgun (WGS) entry which is preliminary data.</text>
</comment>
<feature type="domain" description="Cell wall elongation regulator TseB-like" evidence="2">
    <location>
        <begin position="48"/>
        <end position="92"/>
    </location>
</feature>
<dbReference type="EMBL" id="VDUW01000001">
    <property type="protein sequence ID" value="TXL67838.1"/>
    <property type="molecule type" value="Genomic_DNA"/>
</dbReference>
<dbReference type="Gene3D" id="3.10.450.40">
    <property type="match status" value="1"/>
</dbReference>
<dbReference type="Pfam" id="PF17881">
    <property type="entry name" value="TseB"/>
    <property type="match status" value="1"/>
</dbReference>
<name>A0A5C8P2Z7_9BACI</name>
<dbReference type="OrthoDB" id="2381181at2"/>
<dbReference type="RefSeq" id="WP_147665575.1">
    <property type="nucleotide sequence ID" value="NZ_VDUW01000001.1"/>
</dbReference>
<dbReference type="InterPro" id="IPR046350">
    <property type="entry name" value="Cystatin_sf"/>
</dbReference>
<gene>
    <name evidence="3" type="ORF">FHP05_02115</name>
</gene>
<keyword evidence="4" id="KW-1185">Reference proteome</keyword>
<keyword evidence="1" id="KW-0472">Membrane</keyword>
<proteinExistence type="predicted"/>
<dbReference type="SUPFAM" id="SSF54403">
    <property type="entry name" value="Cystatin/monellin"/>
    <property type="match status" value="1"/>
</dbReference>
<feature type="transmembrane region" description="Helical" evidence="1">
    <location>
        <begin position="12"/>
        <end position="36"/>
    </location>
</feature>